<feature type="transmembrane region" description="Helical" evidence="16">
    <location>
        <begin position="254"/>
        <end position="277"/>
    </location>
</feature>
<dbReference type="InterPro" id="IPR004338">
    <property type="entry name" value="NqrB/RnfD"/>
</dbReference>
<feature type="transmembrane region" description="Helical" evidence="16">
    <location>
        <begin position="58"/>
        <end position="77"/>
    </location>
</feature>
<dbReference type="InterPro" id="IPR010966">
    <property type="entry name" value="NqrB"/>
</dbReference>
<evidence type="ECO:0000256" key="4">
    <source>
        <dbReference type="ARBA" id="ARBA00022553"/>
    </source>
</evidence>
<evidence type="ECO:0000256" key="13">
    <source>
        <dbReference type="ARBA" id="ARBA00023075"/>
    </source>
</evidence>
<dbReference type="GO" id="GO:0010181">
    <property type="term" value="F:FMN binding"/>
    <property type="evidence" value="ECO:0007669"/>
    <property type="project" value="InterPro"/>
</dbReference>
<keyword evidence="8 16" id="KW-1278">Translocase</keyword>
<dbReference type="Pfam" id="PF03116">
    <property type="entry name" value="NQR2_RnfD_RnfE"/>
    <property type="match status" value="1"/>
</dbReference>
<comment type="function">
    <text evidence="16">NQR complex catalyzes the reduction of ubiquinone-1 to ubiquinol by two successive reactions, coupled with the transport of Na(+) ions from the cytoplasm to the periplasm. NqrA to NqrE are probably involved in the second step, the conversion of ubisemiquinone to ubiquinol.</text>
</comment>
<protein>
    <recommendedName>
        <fullName evidence="16">Na(+)-translocating NADH-quinone reductase subunit B</fullName>
        <shortName evidence="16">Na(+)-NQR subunit B</shortName>
        <shortName evidence="16">Na(+)-translocating NQR subunit B</shortName>
        <ecNumber evidence="16">7.2.1.1</ecNumber>
    </recommendedName>
    <alternativeName>
        <fullName evidence="16">NQR complex subunit B</fullName>
    </alternativeName>
    <alternativeName>
        <fullName evidence="16">NQR-1 subunit B</fullName>
    </alternativeName>
</protein>
<dbReference type="NCBIfam" id="TIGR01937">
    <property type="entry name" value="nqrB"/>
    <property type="match status" value="1"/>
</dbReference>
<keyword evidence="1 16" id="KW-0813">Transport</keyword>
<evidence type="ECO:0000256" key="1">
    <source>
        <dbReference type="ARBA" id="ARBA00022448"/>
    </source>
</evidence>
<evidence type="ECO:0000256" key="2">
    <source>
        <dbReference type="ARBA" id="ARBA00022475"/>
    </source>
</evidence>
<dbReference type="AlphaFoldDB" id="A0A1Y5FJ32"/>
<comment type="caution">
    <text evidence="18">The sequence shown here is derived from an EMBL/GenBank/DDBJ whole genome shotgun (WGS) entry which is preliminary data.</text>
</comment>
<keyword evidence="12 16" id="KW-0406">Ion transport</keyword>
<dbReference type="EC" id="7.2.1.1" evidence="16"/>
<evidence type="ECO:0000256" key="10">
    <source>
        <dbReference type="ARBA" id="ARBA00023027"/>
    </source>
</evidence>
<dbReference type="Proteomes" id="UP000196531">
    <property type="component" value="Unassembled WGS sequence"/>
</dbReference>
<evidence type="ECO:0000256" key="15">
    <source>
        <dbReference type="ARBA" id="ARBA00023201"/>
    </source>
</evidence>
<comment type="similarity">
    <text evidence="16">Belongs to the NqrB/RnfD family.</text>
</comment>
<keyword evidence="2 16" id="KW-1003">Cell membrane</keyword>
<keyword evidence="11 16" id="KW-0915">Sodium</keyword>
<dbReference type="GO" id="GO:0006814">
    <property type="term" value="P:sodium ion transport"/>
    <property type="evidence" value="ECO:0007669"/>
    <property type="project" value="UniProtKB-UniRule"/>
</dbReference>
<keyword evidence="6 16" id="KW-0288">FMN</keyword>
<keyword evidence="9 16" id="KW-1133">Transmembrane helix</keyword>
<keyword evidence="3" id="KW-0997">Cell inner membrane</keyword>
<keyword evidence="5 16" id="KW-0285">Flavoprotein</keyword>
<keyword evidence="15 16" id="KW-0739">Sodium transport</keyword>
<keyword evidence="7 16" id="KW-0812">Transmembrane</keyword>
<evidence type="ECO:0000256" key="8">
    <source>
        <dbReference type="ARBA" id="ARBA00022967"/>
    </source>
</evidence>
<evidence type="ECO:0000256" key="11">
    <source>
        <dbReference type="ARBA" id="ARBA00023053"/>
    </source>
</evidence>
<evidence type="ECO:0000256" key="14">
    <source>
        <dbReference type="ARBA" id="ARBA00023136"/>
    </source>
</evidence>
<feature type="modified residue" description="FMN phosphoryl threonine" evidence="16 17">
    <location>
        <position position="230"/>
    </location>
</feature>
<dbReference type="NCBIfam" id="NF003756">
    <property type="entry name" value="PRK05349.1"/>
    <property type="match status" value="1"/>
</dbReference>
<evidence type="ECO:0000313" key="19">
    <source>
        <dbReference type="Proteomes" id="UP000196531"/>
    </source>
</evidence>
<comment type="catalytic activity">
    <reaction evidence="16">
        <text>a ubiquinone + n Na(+)(in) + NADH + H(+) = a ubiquinol + n Na(+)(out) + NAD(+)</text>
        <dbReference type="Rhea" id="RHEA:47748"/>
        <dbReference type="Rhea" id="RHEA-COMP:9565"/>
        <dbReference type="Rhea" id="RHEA-COMP:9566"/>
        <dbReference type="ChEBI" id="CHEBI:15378"/>
        <dbReference type="ChEBI" id="CHEBI:16389"/>
        <dbReference type="ChEBI" id="CHEBI:17976"/>
        <dbReference type="ChEBI" id="CHEBI:29101"/>
        <dbReference type="ChEBI" id="CHEBI:57540"/>
        <dbReference type="ChEBI" id="CHEBI:57945"/>
        <dbReference type="EC" id="7.2.1.1"/>
    </reaction>
</comment>
<dbReference type="PIRSF" id="PIRSF016055">
    <property type="entry name" value="NADH-UbQ_OxRdtase_B_su"/>
    <property type="match status" value="1"/>
</dbReference>
<feature type="transmembrane region" description="Helical" evidence="16">
    <location>
        <begin position="315"/>
        <end position="332"/>
    </location>
</feature>
<name>A0A1Y5FJ32_9BACT</name>
<feature type="transmembrane region" description="Helical" evidence="16">
    <location>
        <begin position="284"/>
        <end position="303"/>
    </location>
</feature>
<evidence type="ECO:0000313" key="18">
    <source>
        <dbReference type="EMBL" id="OUR99867.1"/>
    </source>
</evidence>
<dbReference type="GO" id="GO:0005886">
    <property type="term" value="C:plasma membrane"/>
    <property type="evidence" value="ECO:0007669"/>
    <property type="project" value="UniProtKB-SubCell"/>
</dbReference>
<evidence type="ECO:0000256" key="12">
    <source>
        <dbReference type="ARBA" id="ARBA00023065"/>
    </source>
</evidence>
<evidence type="ECO:0000256" key="16">
    <source>
        <dbReference type="HAMAP-Rule" id="MF_00426"/>
    </source>
</evidence>
<dbReference type="HAMAP" id="MF_00426">
    <property type="entry name" value="NqrB"/>
    <property type="match status" value="1"/>
</dbReference>
<dbReference type="GO" id="GO:0022904">
    <property type="term" value="P:respiratory electron transport chain"/>
    <property type="evidence" value="ECO:0007669"/>
    <property type="project" value="InterPro"/>
</dbReference>
<evidence type="ECO:0000256" key="17">
    <source>
        <dbReference type="PIRSR" id="PIRSR016055-50"/>
    </source>
</evidence>
<feature type="transmembrane region" description="Helical" evidence="16">
    <location>
        <begin position="116"/>
        <end position="140"/>
    </location>
</feature>
<feature type="transmembrane region" description="Helical" evidence="16">
    <location>
        <begin position="344"/>
        <end position="362"/>
    </location>
</feature>
<proteinExistence type="inferred from homology"/>
<evidence type="ECO:0000256" key="9">
    <source>
        <dbReference type="ARBA" id="ARBA00022989"/>
    </source>
</evidence>
<dbReference type="GO" id="GO:0016655">
    <property type="term" value="F:oxidoreductase activity, acting on NAD(P)H, quinone or similar compound as acceptor"/>
    <property type="evidence" value="ECO:0007669"/>
    <property type="project" value="UniProtKB-UniRule"/>
</dbReference>
<dbReference type="PANTHER" id="PTHR30578:SF1">
    <property type="entry name" value="NA(+)-TRANSLOCATING NADH-QUINONE REDUCTASE SUBUNIT B"/>
    <property type="match status" value="1"/>
</dbReference>
<evidence type="ECO:0000256" key="7">
    <source>
        <dbReference type="ARBA" id="ARBA00022692"/>
    </source>
</evidence>
<keyword evidence="10 16" id="KW-0520">NAD</keyword>
<comment type="subunit">
    <text evidence="16">Composed of six subunits; NqrA, NqrB, NqrC, NqrD, NqrE and NqrF.</text>
</comment>
<gene>
    <name evidence="16" type="primary">nqrB</name>
    <name evidence="18" type="ORF">A9Q84_02230</name>
</gene>
<sequence length="401" mass="43008">MKALRGFLDSQHHHFAKGGKLEKFYPMYEMIDTFAYTPGEVSRGSVHVRDGIDLKRTMVTVAMALTFCLLMACYNTGLQANTALAAQGLTSLDGWRGSIMAALGLGFDPSNCVSNFVYGLLFFAPVFLVTNITGGFWEVVFATTRKHEINEGFLVTGLLFPLILPPSIPLWQVAVGISFGVVFGKEVFGGTGKNFLNPALTARAFLFFAYPGEISGDAVWTAVDGFTGATALGQAAIAGPAAITVSWMDAFLGFMPGSMGETSTLACLIGALVLVVSGIGSWRIMLSMTISGMLFALLLNTIGSTTNPMFALTPAWHFVLGGFAFGMVFMATDPVSGSMTFKGQFIYGTLIGFMVILVRVINPAFPEGVMLAILFSNCFAPLIDWFVVNGDIKRRAARIKA</sequence>
<dbReference type="PANTHER" id="PTHR30578">
    <property type="entry name" value="ELECTRON TRANSPORT COMPLEX PROTEIN RNFD"/>
    <property type="match status" value="1"/>
</dbReference>
<comment type="subcellular location">
    <subcellularLocation>
        <location evidence="16">Cell membrane</location>
        <topology evidence="16">Multi-pass membrane protein</topology>
    </subcellularLocation>
</comment>
<evidence type="ECO:0000256" key="5">
    <source>
        <dbReference type="ARBA" id="ARBA00022630"/>
    </source>
</evidence>
<dbReference type="EMBL" id="MAAO01000002">
    <property type="protein sequence ID" value="OUR99867.1"/>
    <property type="molecule type" value="Genomic_DNA"/>
</dbReference>
<reference evidence="19" key="1">
    <citation type="journal article" date="2017" name="Proc. Natl. Acad. Sci. U.S.A.">
        <title>Simulation of Deepwater Horizon oil plume reveals substrate specialization within a complex community of hydrocarbon-degraders.</title>
        <authorList>
            <person name="Hu P."/>
            <person name="Dubinsky E.A."/>
            <person name="Probst A.J."/>
            <person name="Wang J."/>
            <person name="Sieber C.M.K."/>
            <person name="Tom L.M."/>
            <person name="Gardinali P."/>
            <person name="Banfield J.F."/>
            <person name="Atlas R.M."/>
            <person name="Andersen G.L."/>
        </authorList>
    </citation>
    <scope>NUCLEOTIDE SEQUENCE [LARGE SCALE GENOMIC DNA]</scope>
</reference>
<accession>A0A1Y5FJ32</accession>
<feature type="transmembrane region" description="Helical" evidence="16">
    <location>
        <begin position="368"/>
        <end position="388"/>
    </location>
</feature>
<keyword evidence="4 16" id="KW-0597">Phosphoprotein</keyword>
<evidence type="ECO:0000256" key="3">
    <source>
        <dbReference type="ARBA" id="ARBA00022519"/>
    </source>
</evidence>
<keyword evidence="14 16" id="KW-0472">Membrane</keyword>
<organism evidence="18 19">
    <name type="scientific">Halobacteriovorax marinus</name>
    <dbReference type="NCBI Taxonomy" id="97084"/>
    <lineage>
        <taxon>Bacteria</taxon>
        <taxon>Pseudomonadati</taxon>
        <taxon>Bdellovibrionota</taxon>
        <taxon>Bacteriovoracia</taxon>
        <taxon>Bacteriovoracales</taxon>
        <taxon>Halobacteriovoraceae</taxon>
        <taxon>Halobacteriovorax</taxon>
    </lineage>
</organism>
<keyword evidence="13 16" id="KW-0830">Ubiquinone</keyword>
<feature type="transmembrane region" description="Helical" evidence="16">
    <location>
        <begin position="152"/>
        <end position="171"/>
    </location>
</feature>
<dbReference type="GO" id="GO:0055085">
    <property type="term" value="P:transmembrane transport"/>
    <property type="evidence" value="ECO:0007669"/>
    <property type="project" value="InterPro"/>
</dbReference>
<evidence type="ECO:0000256" key="6">
    <source>
        <dbReference type="ARBA" id="ARBA00022643"/>
    </source>
</evidence>
<comment type="cofactor">
    <cofactor evidence="16 17">
        <name>FMN</name>
        <dbReference type="ChEBI" id="CHEBI:58210"/>
    </cofactor>
</comment>